<dbReference type="InterPro" id="IPR036259">
    <property type="entry name" value="MFS_trans_sf"/>
</dbReference>
<organism evidence="3 4">
    <name type="scientific">Anthostomella pinea</name>
    <dbReference type="NCBI Taxonomy" id="933095"/>
    <lineage>
        <taxon>Eukaryota</taxon>
        <taxon>Fungi</taxon>
        <taxon>Dikarya</taxon>
        <taxon>Ascomycota</taxon>
        <taxon>Pezizomycotina</taxon>
        <taxon>Sordariomycetes</taxon>
        <taxon>Xylariomycetidae</taxon>
        <taxon>Xylariales</taxon>
        <taxon>Xylariaceae</taxon>
        <taxon>Anthostomella</taxon>
    </lineage>
</organism>
<feature type="region of interest" description="Disordered" evidence="1">
    <location>
        <begin position="1"/>
        <end position="27"/>
    </location>
</feature>
<dbReference type="AlphaFoldDB" id="A0AAI8VFE0"/>
<proteinExistence type="predicted"/>
<dbReference type="InterPro" id="IPR050327">
    <property type="entry name" value="Proton-linked_MCT"/>
</dbReference>
<sequence>MARESVELNELDAGTPRGGVKSENAENAENRIIGPRASSAVESALPPVDRGKEARRFLAACWVVEALIFGFGIPFGVFQKFYSTHEPFASSGNIPVIGTTTTVRRLYLPTYLPSNPLPSRARDLTRNQGTMYLATPFALVLCRLYPRWARWSTLAGLFAASLFMAMSSFCTSVPQLIATQGFLFGISGCVAFCPCQLYIDEWFAQRKGLATASCGAPAASGVSSFPCSSGPSSLTFLRIYCPCVWNY</sequence>
<keyword evidence="2" id="KW-0472">Membrane</keyword>
<evidence type="ECO:0000256" key="2">
    <source>
        <dbReference type="SAM" id="Phobius"/>
    </source>
</evidence>
<comment type="caution">
    <text evidence="3">The sequence shown here is derived from an EMBL/GenBank/DDBJ whole genome shotgun (WGS) entry which is preliminary data.</text>
</comment>
<dbReference type="PANTHER" id="PTHR11360">
    <property type="entry name" value="MONOCARBOXYLATE TRANSPORTER"/>
    <property type="match status" value="1"/>
</dbReference>
<dbReference type="EMBL" id="CAUWAG010000006">
    <property type="protein sequence ID" value="CAJ2503398.1"/>
    <property type="molecule type" value="Genomic_DNA"/>
</dbReference>
<dbReference type="SUPFAM" id="SSF103473">
    <property type="entry name" value="MFS general substrate transporter"/>
    <property type="match status" value="1"/>
</dbReference>
<gene>
    <name evidence="3" type="ORF">KHLLAP_LOCUS3866</name>
</gene>
<keyword evidence="2" id="KW-1133">Transmembrane helix</keyword>
<dbReference type="Proteomes" id="UP001295740">
    <property type="component" value="Unassembled WGS sequence"/>
</dbReference>
<dbReference type="PANTHER" id="PTHR11360:SF287">
    <property type="entry name" value="MFS MONOCARBOXYLATE TRANSPORTER"/>
    <property type="match status" value="1"/>
</dbReference>
<name>A0AAI8VFE0_9PEZI</name>
<evidence type="ECO:0000256" key="1">
    <source>
        <dbReference type="SAM" id="MobiDB-lite"/>
    </source>
</evidence>
<reference evidence="3" key="1">
    <citation type="submission" date="2023-10" db="EMBL/GenBank/DDBJ databases">
        <authorList>
            <person name="Hackl T."/>
        </authorList>
    </citation>
    <scope>NUCLEOTIDE SEQUENCE</scope>
</reference>
<feature type="transmembrane region" description="Helical" evidence="2">
    <location>
        <begin position="57"/>
        <end position="78"/>
    </location>
</feature>
<evidence type="ECO:0000313" key="3">
    <source>
        <dbReference type="EMBL" id="CAJ2503398.1"/>
    </source>
</evidence>
<keyword evidence="4" id="KW-1185">Reference proteome</keyword>
<feature type="transmembrane region" description="Helical" evidence="2">
    <location>
        <begin position="153"/>
        <end position="176"/>
    </location>
</feature>
<evidence type="ECO:0000313" key="4">
    <source>
        <dbReference type="Proteomes" id="UP001295740"/>
    </source>
</evidence>
<accession>A0AAI8VFE0</accession>
<keyword evidence="2" id="KW-0812">Transmembrane</keyword>
<protein>
    <submittedName>
        <fullName evidence="3">Uu.00g107920.m01.CDS01</fullName>
    </submittedName>
</protein>
<feature type="transmembrane region" description="Helical" evidence="2">
    <location>
        <begin position="182"/>
        <end position="199"/>
    </location>
</feature>
<feature type="transmembrane region" description="Helical" evidence="2">
    <location>
        <begin position="129"/>
        <end position="146"/>
    </location>
</feature>